<dbReference type="PANTHER" id="PTHR30250">
    <property type="entry name" value="PST FAMILY PREDICTED COLANIC ACID TRANSPORTER"/>
    <property type="match status" value="1"/>
</dbReference>
<proteinExistence type="inferred from homology"/>
<comment type="similarity">
    <text evidence="2">Belongs to the polysaccharide synthase family.</text>
</comment>
<keyword evidence="9" id="KW-1185">Reference proteome</keyword>
<feature type="transmembrane region" description="Helical" evidence="7">
    <location>
        <begin position="96"/>
        <end position="116"/>
    </location>
</feature>
<keyword evidence="4 7" id="KW-0812">Transmembrane</keyword>
<evidence type="ECO:0000313" key="8">
    <source>
        <dbReference type="EMBL" id="MBI6630204.1"/>
    </source>
</evidence>
<feature type="transmembrane region" description="Helical" evidence="7">
    <location>
        <begin position="302"/>
        <end position="327"/>
    </location>
</feature>
<name>A0A934HVB9_9RHOB</name>
<dbReference type="PANTHER" id="PTHR30250:SF10">
    <property type="entry name" value="LIPOPOLYSACCHARIDE BIOSYNTHESIS PROTEIN WZXC"/>
    <property type="match status" value="1"/>
</dbReference>
<accession>A0A934HVB9</accession>
<keyword evidence="3" id="KW-1003">Cell membrane</keyword>
<keyword evidence="6 7" id="KW-0472">Membrane</keyword>
<evidence type="ECO:0000256" key="2">
    <source>
        <dbReference type="ARBA" id="ARBA00007430"/>
    </source>
</evidence>
<evidence type="ECO:0000256" key="3">
    <source>
        <dbReference type="ARBA" id="ARBA00022475"/>
    </source>
</evidence>
<dbReference type="GO" id="GO:0005886">
    <property type="term" value="C:plasma membrane"/>
    <property type="evidence" value="ECO:0007669"/>
    <property type="project" value="UniProtKB-SubCell"/>
</dbReference>
<feature type="transmembrane region" description="Helical" evidence="7">
    <location>
        <begin position="151"/>
        <end position="174"/>
    </location>
</feature>
<dbReference type="AlphaFoldDB" id="A0A934HVB9"/>
<feature type="transmembrane region" description="Helical" evidence="7">
    <location>
        <begin position="395"/>
        <end position="413"/>
    </location>
</feature>
<comment type="subcellular location">
    <subcellularLocation>
        <location evidence="1">Cell membrane</location>
        <topology evidence="1">Multi-pass membrane protein</topology>
    </subcellularLocation>
</comment>
<gene>
    <name evidence="8" type="ORF">JAO82_09960</name>
</gene>
<dbReference type="RefSeq" id="WP_198686228.1">
    <property type="nucleotide sequence ID" value="NZ_JAEIJD010000007.1"/>
</dbReference>
<feature type="transmembrane region" description="Helical" evidence="7">
    <location>
        <begin position="425"/>
        <end position="446"/>
    </location>
</feature>
<protein>
    <submittedName>
        <fullName evidence="8">Oligosaccharide flippase family protein</fullName>
    </submittedName>
</protein>
<evidence type="ECO:0000256" key="5">
    <source>
        <dbReference type="ARBA" id="ARBA00022989"/>
    </source>
</evidence>
<feature type="transmembrane region" description="Helical" evidence="7">
    <location>
        <begin position="243"/>
        <end position="263"/>
    </location>
</feature>
<sequence length="453" mass="49047">MQAITGAFRGDGLMARGLRSASYVVFGYGTSQALRLASNLILTRLLFPEAFGMMALISVVLVGLALFSDVGIGPAIAQNERGDDPDFLNTAWSIQVVRGFGLWALTGALAVPVARFYDAPELALYLPLAGISLAISGFNPTRIHTAQRHLLLGRLTVLELSSQLLSLVVVVVLALIIKSVLALVIGGVVSAAFMLALAHFNLPGHKNRFRWERAAAEELIRFGKWIFLSTAFSFVSSQGDRAILGRFLTLEALGFYNIGYFLASFPTILGHTMTHKILIPVYRDLCHDATGSGQRKLRMMRFGLSAILLSMLAIMALFGPALVEFLYDDRYMLAMPMVTLIACAQIPSIIGMSYEQAALAAGDSRSYFLLSATRAVLQVSLLVAGVSLFGLTGAISAMGLALLLAYPVLIWLSRRHRVWDPLHDLLFFTLGAGLTALALILHWNLISAMASAL</sequence>
<organism evidence="8 9">
    <name type="scientific">Pontibaca salina</name>
    <dbReference type="NCBI Taxonomy" id="2795731"/>
    <lineage>
        <taxon>Bacteria</taxon>
        <taxon>Pseudomonadati</taxon>
        <taxon>Pseudomonadota</taxon>
        <taxon>Alphaproteobacteria</taxon>
        <taxon>Rhodobacterales</taxon>
        <taxon>Roseobacteraceae</taxon>
        <taxon>Pontibaca</taxon>
    </lineage>
</organism>
<feature type="transmembrane region" description="Helical" evidence="7">
    <location>
        <begin position="333"/>
        <end position="354"/>
    </location>
</feature>
<dbReference type="InterPro" id="IPR050833">
    <property type="entry name" value="Poly_Biosynth_Transport"/>
</dbReference>
<evidence type="ECO:0000313" key="9">
    <source>
        <dbReference type="Proteomes" id="UP000613255"/>
    </source>
</evidence>
<feature type="transmembrane region" description="Helical" evidence="7">
    <location>
        <begin position="180"/>
        <end position="198"/>
    </location>
</feature>
<reference evidence="8" key="1">
    <citation type="submission" date="2020-12" db="EMBL/GenBank/DDBJ databases">
        <title>Pontibaca salina gen. nov., sp. nov., isolated from marine sediment.</title>
        <authorList>
            <person name="Bo J."/>
            <person name="Wang S."/>
            <person name="Song X."/>
            <person name="Du Z."/>
        </authorList>
    </citation>
    <scope>NUCLEOTIDE SEQUENCE</scope>
    <source>
        <strain evidence="8">S1109L</strain>
    </source>
</reference>
<feature type="transmembrane region" description="Helical" evidence="7">
    <location>
        <begin position="54"/>
        <end position="76"/>
    </location>
</feature>
<evidence type="ECO:0000256" key="6">
    <source>
        <dbReference type="ARBA" id="ARBA00023136"/>
    </source>
</evidence>
<evidence type="ECO:0000256" key="7">
    <source>
        <dbReference type="SAM" id="Phobius"/>
    </source>
</evidence>
<dbReference type="EMBL" id="JAEIJD010000007">
    <property type="protein sequence ID" value="MBI6630204.1"/>
    <property type="molecule type" value="Genomic_DNA"/>
</dbReference>
<keyword evidence="5 7" id="KW-1133">Transmembrane helix</keyword>
<evidence type="ECO:0000256" key="4">
    <source>
        <dbReference type="ARBA" id="ARBA00022692"/>
    </source>
</evidence>
<feature type="transmembrane region" description="Helical" evidence="7">
    <location>
        <begin position="366"/>
        <end position="389"/>
    </location>
</feature>
<dbReference type="Proteomes" id="UP000613255">
    <property type="component" value="Unassembled WGS sequence"/>
</dbReference>
<comment type="caution">
    <text evidence="8">The sequence shown here is derived from an EMBL/GenBank/DDBJ whole genome shotgun (WGS) entry which is preliminary data.</text>
</comment>
<evidence type="ECO:0000256" key="1">
    <source>
        <dbReference type="ARBA" id="ARBA00004651"/>
    </source>
</evidence>
<feature type="transmembrane region" description="Helical" evidence="7">
    <location>
        <begin position="122"/>
        <end position="139"/>
    </location>
</feature>
<dbReference type="Pfam" id="PF13440">
    <property type="entry name" value="Polysacc_synt_3"/>
    <property type="match status" value="1"/>
</dbReference>